<dbReference type="Pfam" id="PF01381">
    <property type="entry name" value="HTH_3"/>
    <property type="match status" value="1"/>
</dbReference>
<evidence type="ECO:0000313" key="3">
    <source>
        <dbReference type="EMBL" id="TDX21107.1"/>
    </source>
</evidence>
<dbReference type="PROSITE" id="PS50943">
    <property type="entry name" value="HTH_CROC1"/>
    <property type="match status" value="1"/>
</dbReference>
<dbReference type="GO" id="GO:0003677">
    <property type="term" value="F:DNA binding"/>
    <property type="evidence" value="ECO:0007669"/>
    <property type="project" value="InterPro"/>
</dbReference>
<accession>A0A4R8FEA9</accession>
<protein>
    <submittedName>
        <fullName evidence="3">Transcriptional regulator with XRE-family HTH domain</fullName>
    </submittedName>
</protein>
<feature type="region of interest" description="Disordered" evidence="1">
    <location>
        <begin position="1"/>
        <end position="21"/>
    </location>
</feature>
<dbReference type="SUPFAM" id="SSF47413">
    <property type="entry name" value="lambda repressor-like DNA-binding domains"/>
    <property type="match status" value="1"/>
</dbReference>
<evidence type="ECO:0000313" key="4">
    <source>
        <dbReference type="Proteomes" id="UP000295484"/>
    </source>
</evidence>
<dbReference type="Gene3D" id="1.10.260.40">
    <property type="entry name" value="lambda repressor-like DNA-binding domains"/>
    <property type="match status" value="1"/>
</dbReference>
<dbReference type="AlphaFoldDB" id="A0A4R8FEA9"/>
<reference evidence="3 4" key="1">
    <citation type="submission" date="2019-03" db="EMBL/GenBank/DDBJ databases">
        <title>Genomic Encyclopedia of Type Strains, Phase IV (KMG-IV): sequencing the most valuable type-strain genomes for metagenomic binning, comparative biology and taxonomic classification.</title>
        <authorList>
            <person name="Goeker M."/>
        </authorList>
    </citation>
    <scope>NUCLEOTIDE SEQUENCE [LARGE SCALE GENOMIC DNA]</scope>
    <source>
        <strain evidence="3 4">JA181</strain>
    </source>
</reference>
<proteinExistence type="predicted"/>
<organism evidence="3 4">
    <name type="scientific">Rhodovulum visakhapatnamense</name>
    <dbReference type="NCBI Taxonomy" id="364297"/>
    <lineage>
        <taxon>Bacteria</taxon>
        <taxon>Pseudomonadati</taxon>
        <taxon>Pseudomonadota</taxon>
        <taxon>Alphaproteobacteria</taxon>
        <taxon>Rhodobacterales</taxon>
        <taxon>Paracoccaceae</taxon>
        <taxon>Rhodovulum</taxon>
    </lineage>
</organism>
<dbReference type="RefSeq" id="WP_134079655.1">
    <property type="nucleotide sequence ID" value="NZ_SOEB01000046.1"/>
</dbReference>
<dbReference type="SMART" id="SM00530">
    <property type="entry name" value="HTH_XRE"/>
    <property type="match status" value="1"/>
</dbReference>
<name>A0A4R8FEA9_9RHOB</name>
<dbReference type="InterPro" id="IPR001387">
    <property type="entry name" value="Cro/C1-type_HTH"/>
</dbReference>
<evidence type="ECO:0000259" key="2">
    <source>
        <dbReference type="PROSITE" id="PS50943"/>
    </source>
</evidence>
<comment type="caution">
    <text evidence="3">The sequence shown here is derived from an EMBL/GenBank/DDBJ whole genome shotgun (WGS) entry which is preliminary data.</text>
</comment>
<dbReference type="EMBL" id="SOEB01000046">
    <property type="protein sequence ID" value="TDX21107.1"/>
    <property type="molecule type" value="Genomic_DNA"/>
</dbReference>
<dbReference type="Proteomes" id="UP000295484">
    <property type="component" value="Unassembled WGS sequence"/>
</dbReference>
<dbReference type="CDD" id="cd00093">
    <property type="entry name" value="HTH_XRE"/>
    <property type="match status" value="1"/>
</dbReference>
<dbReference type="InterPro" id="IPR010982">
    <property type="entry name" value="Lambda_DNA-bd_dom_sf"/>
</dbReference>
<sequence length="148" mass="16418">MTDANEESFNPEDYDGPEMNDQALSDLLVPELFRKALDRAGINQSELARRSGLTREAISRYATGRTPIPDAKLIVIAQALETQPSRIVPKRRNLDGIPPRGPDDPEFIIRPGSTPGLVRLEIAAEIELETATKIVAMMTKKKPHDEDD</sequence>
<gene>
    <name evidence="3" type="ORF">EV657_1463</name>
</gene>
<feature type="region of interest" description="Disordered" evidence="1">
    <location>
        <begin position="90"/>
        <end position="109"/>
    </location>
</feature>
<feature type="compositionally biased region" description="Acidic residues" evidence="1">
    <location>
        <begin position="1"/>
        <end position="18"/>
    </location>
</feature>
<feature type="domain" description="HTH cro/C1-type" evidence="2">
    <location>
        <begin position="33"/>
        <end position="87"/>
    </location>
</feature>
<evidence type="ECO:0000256" key="1">
    <source>
        <dbReference type="SAM" id="MobiDB-lite"/>
    </source>
</evidence>